<dbReference type="AlphaFoldDB" id="A0AAV7U8B5"/>
<name>A0AAV7U8B5_PLEWA</name>
<gene>
    <name evidence="1" type="ORF">NDU88_001951</name>
</gene>
<evidence type="ECO:0000313" key="1">
    <source>
        <dbReference type="EMBL" id="KAJ1185157.1"/>
    </source>
</evidence>
<proteinExistence type="predicted"/>
<protein>
    <submittedName>
        <fullName evidence="1">Uncharacterized protein</fullName>
    </submittedName>
</protein>
<dbReference type="EMBL" id="JANPWB010000005">
    <property type="protein sequence ID" value="KAJ1185157.1"/>
    <property type="molecule type" value="Genomic_DNA"/>
</dbReference>
<reference evidence="1" key="1">
    <citation type="journal article" date="2022" name="bioRxiv">
        <title>Sequencing and chromosome-scale assembly of the giantPleurodeles waltlgenome.</title>
        <authorList>
            <person name="Brown T."/>
            <person name="Elewa A."/>
            <person name="Iarovenko S."/>
            <person name="Subramanian E."/>
            <person name="Araus A.J."/>
            <person name="Petzold A."/>
            <person name="Susuki M."/>
            <person name="Suzuki K.-i.T."/>
            <person name="Hayashi T."/>
            <person name="Toyoda A."/>
            <person name="Oliveira C."/>
            <person name="Osipova E."/>
            <person name="Leigh N.D."/>
            <person name="Simon A."/>
            <person name="Yun M.H."/>
        </authorList>
    </citation>
    <scope>NUCLEOTIDE SEQUENCE</scope>
    <source>
        <strain evidence="1">20211129_DDA</strain>
        <tissue evidence="1">Liver</tissue>
    </source>
</reference>
<accession>A0AAV7U8B5</accession>
<comment type="caution">
    <text evidence="1">The sequence shown here is derived from an EMBL/GenBank/DDBJ whole genome shotgun (WGS) entry which is preliminary data.</text>
</comment>
<keyword evidence="2" id="KW-1185">Reference proteome</keyword>
<organism evidence="1 2">
    <name type="scientific">Pleurodeles waltl</name>
    <name type="common">Iberian ribbed newt</name>
    <dbReference type="NCBI Taxonomy" id="8319"/>
    <lineage>
        <taxon>Eukaryota</taxon>
        <taxon>Metazoa</taxon>
        <taxon>Chordata</taxon>
        <taxon>Craniata</taxon>
        <taxon>Vertebrata</taxon>
        <taxon>Euteleostomi</taxon>
        <taxon>Amphibia</taxon>
        <taxon>Batrachia</taxon>
        <taxon>Caudata</taxon>
        <taxon>Salamandroidea</taxon>
        <taxon>Salamandridae</taxon>
        <taxon>Pleurodelinae</taxon>
        <taxon>Pleurodeles</taxon>
    </lineage>
</organism>
<evidence type="ECO:0000313" key="2">
    <source>
        <dbReference type="Proteomes" id="UP001066276"/>
    </source>
</evidence>
<sequence>MKPSIKTFEVPLNWITRDAASKVTGDSNWHSLRIPQCGLLAVIGSAWTASQRKSHHMLETEHRHTQTPATTPPPIPCHCLTVEAAGGALKTLPENTAALIVGRIFAIHAPPSLLEVLGCAASAGASEQRPSCEWN</sequence>
<dbReference type="Proteomes" id="UP001066276">
    <property type="component" value="Chromosome 3_1"/>
</dbReference>